<dbReference type="OrthoDB" id="6089792at2"/>
<evidence type="ECO:0000256" key="1">
    <source>
        <dbReference type="SAM" id="Phobius"/>
    </source>
</evidence>
<dbReference type="STRING" id="743721.Psesu_0271"/>
<protein>
    <recommendedName>
        <fullName evidence="4">30S ribosomal protein S3</fullName>
    </recommendedName>
</protein>
<dbReference type="HOGENOM" id="CLU_180050_0_0_6"/>
<keyword evidence="1" id="KW-0472">Membrane</keyword>
<dbReference type="eggNOG" id="ENOG5033822">
    <property type="taxonomic scope" value="Bacteria"/>
</dbReference>
<dbReference type="EMBL" id="CP002446">
    <property type="protein sequence ID" value="ADV26133.1"/>
    <property type="molecule type" value="Genomic_DNA"/>
</dbReference>
<organism evidence="2 3">
    <name type="scientific">Pseudoxanthomonas suwonensis (strain 11-1)</name>
    <dbReference type="NCBI Taxonomy" id="743721"/>
    <lineage>
        <taxon>Bacteria</taxon>
        <taxon>Pseudomonadati</taxon>
        <taxon>Pseudomonadota</taxon>
        <taxon>Gammaproteobacteria</taxon>
        <taxon>Lysobacterales</taxon>
        <taxon>Lysobacteraceae</taxon>
        <taxon>Pseudoxanthomonas</taxon>
    </lineage>
</organism>
<name>E6WPV5_PSEUU</name>
<proteinExistence type="predicted"/>
<evidence type="ECO:0000313" key="2">
    <source>
        <dbReference type="EMBL" id="ADV26133.1"/>
    </source>
</evidence>
<keyword evidence="3" id="KW-1185">Reference proteome</keyword>
<dbReference type="RefSeq" id="WP_013533963.1">
    <property type="nucleotide sequence ID" value="NC_014924.1"/>
</dbReference>
<keyword evidence="1" id="KW-0812">Transmembrane</keyword>
<evidence type="ECO:0000313" key="3">
    <source>
        <dbReference type="Proteomes" id="UP000008632"/>
    </source>
</evidence>
<dbReference type="Proteomes" id="UP000008632">
    <property type="component" value="Chromosome"/>
</dbReference>
<sequence>MLDMDYVVVGVVSALAIAMHVVLFVLVRRWMDRDLALFHAGDDPVRRQWMLGQLEKARRDGVPRRELPAWLERAAANAPEPVAAVLQGGSAGEPE</sequence>
<feature type="transmembrane region" description="Helical" evidence="1">
    <location>
        <begin position="6"/>
        <end position="27"/>
    </location>
</feature>
<gene>
    <name evidence="2" type="ordered locus">Psesu_0271</name>
</gene>
<keyword evidence="1" id="KW-1133">Transmembrane helix</keyword>
<evidence type="ECO:0008006" key="4">
    <source>
        <dbReference type="Google" id="ProtNLM"/>
    </source>
</evidence>
<reference evidence="2 3" key="1">
    <citation type="submission" date="2011-01" db="EMBL/GenBank/DDBJ databases">
        <title>Complete sequence of Pseudoxanthomonas suwonensis 11-1.</title>
        <authorList>
            <consortium name="US DOE Joint Genome Institute"/>
            <person name="Lucas S."/>
            <person name="Copeland A."/>
            <person name="Lapidus A."/>
            <person name="Cheng J.-F."/>
            <person name="Goodwin L."/>
            <person name="Pitluck S."/>
            <person name="Teshima H."/>
            <person name="Detter J.C."/>
            <person name="Han C."/>
            <person name="Tapia R."/>
            <person name="Land M."/>
            <person name="Hauser L."/>
            <person name="Kyrpides N."/>
            <person name="Ivanova N."/>
            <person name="Ovchinnikova G."/>
            <person name="Siebers A.K."/>
            <person name="Allgaier M."/>
            <person name="Thelen M.P."/>
            <person name="Hugenholtz P."/>
            <person name="Gladden J."/>
            <person name="Woyke T."/>
        </authorList>
    </citation>
    <scope>NUCLEOTIDE SEQUENCE [LARGE SCALE GENOMIC DNA]</scope>
    <source>
        <strain evidence="3">11-1</strain>
    </source>
</reference>
<accession>E6WPV5</accession>
<dbReference type="AlphaFoldDB" id="E6WPV5"/>
<dbReference type="KEGG" id="psu:Psesu_0271"/>